<dbReference type="EMBL" id="SEOQ01000936">
    <property type="protein sequence ID" value="TFY55257.1"/>
    <property type="molecule type" value="Genomic_DNA"/>
</dbReference>
<dbReference type="AlphaFoldDB" id="A0A4Y9Y0Z8"/>
<dbReference type="OrthoDB" id="10520673at2759"/>
<feature type="region of interest" description="Disordered" evidence="1">
    <location>
        <begin position="137"/>
        <end position="174"/>
    </location>
</feature>
<name>A0A4Y9Y0Z8_9AGAM</name>
<organism evidence="2 3">
    <name type="scientific">Dentipellis fragilis</name>
    <dbReference type="NCBI Taxonomy" id="205917"/>
    <lineage>
        <taxon>Eukaryota</taxon>
        <taxon>Fungi</taxon>
        <taxon>Dikarya</taxon>
        <taxon>Basidiomycota</taxon>
        <taxon>Agaricomycotina</taxon>
        <taxon>Agaricomycetes</taxon>
        <taxon>Russulales</taxon>
        <taxon>Hericiaceae</taxon>
        <taxon>Dentipellis</taxon>
    </lineage>
</organism>
<comment type="caution">
    <text evidence="2">The sequence shown here is derived from an EMBL/GenBank/DDBJ whole genome shotgun (WGS) entry which is preliminary data.</text>
</comment>
<reference evidence="2 3" key="1">
    <citation type="submission" date="2019-02" db="EMBL/GenBank/DDBJ databases">
        <title>Genome sequencing of the rare red list fungi Dentipellis fragilis.</title>
        <authorList>
            <person name="Buettner E."/>
            <person name="Kellner H."/>
        </authorList>
    </citation>
    <scope>NUCLEOTIDE SEQUENCE [LARGE SCALE GENOMIC DNA]</scope>
    <source>
        <strain evidence="2 3">DSM 105465</strain>
    </source>
</reference>
<evidence type="ECO:0000256" key="1">
    <source>
        <dbReference type="SAM" id="MobiDB-lite"/>
    </source>
</evidence>
<protein>
    <submittedName>
        <fullName evidence="2">Uncharacterized protein</fullName>
    </submittedName>
</protein>
<proteinExistence type="predicted"/>
<evidence type="ECO:0000313" key="3">
    <source>
        <dbReference type="Proteomes" id="UP000298327"/>
    </source>
</evidence>
<sequence>MTLVQSRTSHGCGIDAAQPDTIPLRLSGISWSCRTDRLPSCQVDPPRVSRTARKSLNTYDPGCAGHYSIQRSMRGPGRRPVPYDTYTFRAAHDCVRDEDARRSAVGHFSPPGIQTAGAGYVGSTYTLALQDVDSPISTNPASQLSIRAPERTKWPDDPARPATHSKPQAAIHDPRALDQFRSLPKLVPAPHAHARHSEVLGHSLSKRSHRQTRRQTAATCHFRAIATLQHATIHRCLPPAPPAPPATCH</sequence>
<gene>
    <name evidence="2" type="ORF">EVG20_g9385</name>
</gene>
<feature type="compositionally biased region" description="Basic and acidic residues" evidence="1">
    <location>
        <begin position="148"/>
        <end position="159"/>
    </location>
</feature>
<evidence type="ECO:0000313" key="2">
    <source>
        <dbReference type="EMBL" id="TFY55257.1"/>
    </source>
</evidence>
<feature type="compositionally biased region" description="Basic residues" evidence="1">
    <location>
        <begin position="204"/>
        <end position="213"/>
    </location>
</feature>
<feature type="region of interest" description="Disordered" evidence="1">
    <location>
        <begin position="190"/>
        <end position="217"/>
    </location>
</feature>
<dbReference type="Proteomes" id="UP000298327">
    <property type="component" value="Unassembled WGS sequence"/>
</dbReference>
<keyword evidence="3" id="KW-1185">Reference proteome</keyword>
<accession>A0A4Y9Y0Z8</accession>